<keyword evidence="8" id="KW-0472">Membrane</keyword>
<proteinExistence type="predicted"/>
<evidence type="ECO:0000313" key="10">
    <source>
        <dbReference type="EMBL" id="MCS5712645.1"/>
    </source>
</evidence>
<reference evidence="10" key="3">
    <citation type="submission" date="2021-06" db="EMBL/GenBank/DDBJ databases">
        <title>Genomic Description and Analysis of Intracellular Bacteria, Candidatus Berkiella cookevillensis and Candidatus Berkiella aquae.</title>
        <authorList>
            <person name="Kidane D.T."/>
            <person name="Mehari Y.T."/>
            <person name="Rice F.C."/>
            <person name="Arivett B.A."/>
            <person name="Farone A.L."/>
            <person name="Berk S.G."/>
            <person name="Farone M.B."/>
        </authorList>
    </citation>
    <scope>NUCLEOTIDE SEQUENCE</scope>
    <source>
        <strain evidence="10">HT99</strain>
    </source>
</reference>
<dbReference type="EMBL" id="LKAJ02000001">
    <property type="protein sequence ID" value="MCS5712645.1"/>
    <property type="molecule type" value="Genomic_DNA"/>
</dbReference>
<keyword evidence="3" id="KW-1003">Cell membrane</keyword>
<protein>
    <submittedName>
        <fullName evidence="9">Sec-independent protein translocase protein TatB</fullName>
    </submittedName>
</protein>
<dbReference type="AlphaFoldDB" id="A0A0Q9Z0W4"/>
<reference evidence="10" key="2">
    <citation type="journal article" date="2016" name="Genome Announc.">
        <title>Draft Genome Sequences of Two Novel Amoeba-Resistant Intranuclear Bacteria, 'Candidatus Berkiella cookevillensis' and 'Candidatus Berkiella aquae'.</title>
        <authorList>
            <person name="Mehari Y.T."/>
            <person name="Arivett B.A."/>
            <person name="Farone A.L."/>
            <person name="Gunderson J.H."/>
            <person name="Farone M.B."/>
        </authorList>
    </citation>
    <scope>NUCLEOTIDE SEQUENCE</scope>
    <source>
        <strain evidence="10">HT99</strain>
    </source>
</reference>
<accession>A0A0Q9Z0W4</accession>
<dbReference type="OrthoDB" id="9816005at2"/>
<keyword evidence="4" id="KW-0812">Transmembrane</keyword>
<comment type="caution">
    <text evidence="9">The sequence shown here is derived from an EMBL/GenBank/DDBJ whole genome shotgun (WGS) entry which is preliminary data.</text>
</comment>
<dbReference type="PRINTS" id="PR01506">
    <property type="entry name" value="TATBPROTEIN"/>
</dbReference>
<evidence type="ECO:0000313" key="9">
    <source>
        <dbReference type="EMBL" id="KRG22152.1"/>
    </source>
</evidence>
<dbReference type="InterPro" id="IPR003369">
    <property type="entry name" value="TatA/B/E"/>
</dbReference>
<evidence type="ECO:0000256" key="5">
    <source>
        <dbReference type="ARBA" id="ARBA00022927"/>
    </source>
</evidence>
<dbReference type="Proteomes" id="UP000051497">
    <property type="component" value="Unassembled WGS sequence"/>
</dbReference>
<keyword evidence="5" id="KW-0653">Protein transport</keyword>
<dbReference type="GO" id="GO:0043953">
    <property type="term" value="P:protein transport by the Tat complex"/>
    <property type="evidence" value="ECO:0007669"/>
    <property type="project" value="InterPro"/>
</dbReference>
<evidence type="ECO:0000256" key="2">
    <source>
        <dbReference type="ARBA" id="ARBA00022448"/>
    </source>
</evidence>
<keyword evidence="7" id="KW-0811">Translocation</keyword>
<evidence type="ECO:0000313" key="11">
    <source>
        <dbReference type="Proteomes" id="UP000051497"/>
    </source>
</evidence>
<organism evidence="9">
    <name type="scientific">Candidatus Berkiella aquae</name>
    <dbReference type="NCBI Taxonomy" id="295108"/>
    <lineage>
        <taxon>Bacteria</taxon>
        <taxon>Pseudomonadati</taxon>
        <taxon>Pseudomonadota</taxon>
        <taxon>Gammaproteobacteria</taxon>
        <taxon>Candidatus Berkiellales</taxon>
        <taxon>Candidatus Berkiellaceae</taxon>
        <taxon>Candidatus Berkiella</taxon>
    </lineage>
</organism>
<dbReference type="PANTHER" id="PTHR33162">
    <property type="entry name" value="SEC-INDEPENDENT PROTEIN TRANSLOCASE PROTEIN TATA, CHLOROPLASTIC"/>
    <property type="match status" value="1"/>
</dbReference>
<comment type="subcellular location">
    <subcellularLocation>
        <location evidence="1">Membrane</location>
        <topology evidence="1">Single-pass membrane protein</topology>
    </subcellularLocation>
</comment>
<dbReference type="Pfam" id="PF02416">
    <property type="entry name" value="TatA_B_E"/>
    <property type="match status" value="1"/>
</dbReference>
<gene>
    <name evidence="9" type="primary">tatB</name>
    <name evidence="9" type="ORF">HT99x_00569</name>
    <name evidence="10" type="ORF">HT99x_014495</name>
</gene>
<dbReference type="NCBIfam" id="TIGR01410">
    <property type="entry name" value="tatB"/>
    <property type="match status" value="1"/>
</dbReference>
<dbReference type="STRING" id="295108.HT99x_00569"/>
<keyword evidence="11" id="KW-1185">Reference proteome</keyword>
<evidence type="ECO:0000256" key="1">
    <source>
        <dbReference type="ARBA" id="ARBA00004167"/>
    </source>
</evidence>
<name>A0A0Q9Z0W4_9GAMM</name>
<keyword evidence="2" id="KW-0813">Transport</keyword>
<keyword evidence="6" id="KW-1133">Transmembrane helix</keyword>
<sequence length="60" mass="6880">MFQVGFGELVVVLVVALWVFGPERLPALARICGRWLGKTRQSYLAIKQEFQDELNKTTKQ</sequence>
<evidence type="ECO:0000256" key="8">
    <source>
        <dbReference type="ARBA" id="ARBA00023136"/>
    </source>
</evidence>
<dbReference type="InterPro" id="IPR018448">
    <property type="entry name" value="TatB"/>
</dbReference>
<reference evidence="9" key="1">
    <citation type="submission" date="2015-09" db="EMBL/GenBank/DDBJ databases">
        <title>Draft Genome Sequences of Two Novel Amoeba-resistant Intranuclear Bacteria, Candidatus Berkiella cookevillensis and Candidatus Berkiella aquae.</title>
        <authorList>
            <person name="Mehari Y.T."/>
            <person name="Arivett B.A."/>
            <person name="Farone A.L."/>
            <person name="Gunderson J.H."/>
            <person name="Farone M.B."/>
        </authorList>
    </citation>
    <scope>NUCLEOTIDE SEQUENCE [LARGE SCALE GENOMIC DNA]</scope>
    <source>
        <strain evidence="9">HT99</strain>
    </source>
</reference>
<dbReference type="Gene3D" id="1.20.5.3310">
    <property type="match status" value="1"/>
</dbReference>
<dbReference type="RefSeq" id="WP_075065213.1">
    <property type="nucleotide sequence ID" value="NZ_LKAJ02000001.1"/>
</dbReference>
<dbReference type="PANTHER" id="PTHR33162:SF1">
    <property type="entry name" value="SEC-INDEPENDENT PROTEIN TRANSLOCASE PROTEIN TATA, CHLOROPLASTIC"/>
    <property type="match status" value="1"/>
</dbReference>
<evidence type="ECO:0000256" key="3">
    <source>
        <dbReference type="ARBA" id="ARBA00022475"/>
    </source>
</evidence>
<evidence type="ECO:0000256" key="6">
    <source>
        <dbReference type="ARBA" id="ARBA00022989"/>
    </source>
</evidence>
<dbReference type="GO" id="GO:0008320">
    <property type="term" value="F:protein transmembrane transporter activity"/>
    <property type="evidence" value="ECO:0007669"/>
    <property type="project" value="InterPro"/>
</dbReference>
<dbReference type="EMBL" id="LKAJ01000002">
    <property type="protein sequence ID" value="KRG22152.1"/>
    <property type="molecule type" value="Genomic_DNA"/>
</dbReference>
<evidence type="ECO:0000256" key="7">
    <source>
        <dbReference type="ARBA" id="ARBA00023010"/>
    </source>
</evidence>
<dbReference type="GO" id="GO:0016020">
    <property type="term" value="C:membrane"/>
    <property type="evidence" value="ECO:0007669"/>
    <property type="project" value="UniProtKB-SubCell"/>
</dbReference>
<evidence type="ECO:0000256" key="4">
    <source>
        <dbReference type="ARBA" id="ARBA00022692"/>
    </source>
</evidence>